<keyword evidence="1" id="KW-0808">Transferase</keyword>
<dbReference type="CDD" id="cd02523">
    <property type="entry name" value="PC_cytidylyltransferase"/>
    <property type="match status" value="1"/>
</dbReference>
<accession>A0ABS4UNS5</accession>
<comment type="caution">
    <text evidence="4">The sequence shown here is derived from an EMBL/GenBank/DDBJ whole genome shotgun (WGS) entry which is preliminary data.</text>
</comment>
<feature type="domain" description="MobA-like NTP transferase" evidence="3">
    <location>
        <begin position="3"/>
        <end position="128"/>
    </location>
</feature>
<dbReference type="PANTHER" id="PTHR43584:SF8">
    <property type="entry name" value="N-ACETYLMURAMATE ALPHA-1-PHOSPHATE URIDYLYLTRANSFERASE"/>
    <property type="match status" value="1"/>
</dbReference>
<dbReference type="InterPro" id="IPR050065">
    <property type="entry name" value="GlmU-like"/>
</dbReference>
<dbReference type="EMBL" id="JAGINT010000002">
    <property type="protein sequence ID" value="MBP2353293.1"/>
    <property type="molecule type" value="Genomic_DNA"/>
</dbReference>
<dbReference type="SUPFAM" id="SSF53448">
    <property type="entry name" value="Nucleotide-diphospho-sugar transferases"/>
    <property type="match status" value="1"/>
</dbReference>
<dbReference type="PANTHER" id="PTHR43584">
    <property type="entry name" value="NUCLEOTIDYL TRANSFERASE"/>
    <property type="match status" value="1"/>
</dbReference>
<name>A0ABS4UNS5_9ACTN</name>
<dbReference type="Pfam" id="PF12804">
    <property type="entry name" value="NTP_transf_3"/>
    <property type="match status" value="1"/>
</dbReference>
<keyword evidence="4" id="KW-0418">Kinase</keyword>
<keyword evidence="5" id="KW-1185">Reference proteome</keyword>
<evidence type="ECO:0000313" key="5">
    <source>
        <dbReference type="Proteomes" id="UP000755585"/>
    </source>
</evidence>
<evidence type="ECO:0000256" key="2">
    <source>
        <dbReference type="ARBA" id="ARBA00022695"/>
    </source>
</evidence>
<keyword evidence="2" id="KW-0548">Nucleotidyltransferase</keyword>
<evidence type="ECO:0000256" key="1">
    <source>
        <dbReference type="ARBA" id="ARBA00022679"/>
    </source>
</evidence>
<dbReference type="GO" id="GO:0016301">
    <property type="term" value="F:kinase activity"/>
    <property type="evidence" value="ECO:0007669"/>
    <property type="project" value="UniProtKB-KW"/>
</dbReference>
<dbReference type="Gene3D" id="3.90.550.10">
    <property type="entry name" value="Spore Coat Polysaccharide Biosynthesis Protein SpsA, Chain A"/>
    <property type="match status" value="1"/>
</dbReference>
<dbReference type="RefSeq" id="WP_209696276.1">
    <property type="nucleotide sequence ID" value="NZ_BAAAVU010000001.1"/>
</dbReference>
<evidence type="ECO:0000313" key="4">
    <source>
        <dbReference type="EMBL" id="MBP2353293.1"/>
    </source>
</evidence>
<evidence type="ECO:0000259" key="3">
    <source>
        <dbReference type="Pfam" id="PF12804"/>
    </source>
</evidence>
<dbReference type="InterPro" id="IPR029044">
    <property type="entry name" value="Nucleotide-diphossugar_trans"/>
</dbReference>
<reference evidence="4 5" key="1">
    <citation type="submission" date="2021-03" db="EMBL/GenBank/DDBJ databases">
        <title>Sequencing the genomes of 1000 actinobacteria strains.</title>
        <authorList>
            <person name="Klenk H.-P."/>
        </authorList>
    </citation>
    <scope>NUCLEOTIDE SEQUENCE [LARGE SCALE GENOMIC DNA]</scope>
    <source>
        <strain evidence="4 5">DSM 18824</strain>
    </source>
</reference>
<protein>
    <submittedName>
        <fullName evidence="4">Choline kinase</fullName>
    </submittedName>
</protein>
<sequence>MEAIILAAGRGSRLGATTEDLPKSMVELGGRTLFDRTVTQLRAHGIDRVTVVTGYRADRLPTQDLNVVHNDWWQTTGIAYSLLQAVPHLTGPVIVAYSDIVFEPRVLQALISHDHDGIAIAVNTDWQRLWQHRMDNVLADAESLRRTPDWRITEIGQPAATVDDIQGQFMGLIRIDRSAQEQFFNLYRDALRAEPLDVAPSPGLWDMTTWLNRWLTAGGHIAGVPVHGGWLEVDTTSDLDTYTRLHATGELTSLCRLG</sequence>
<proteinExistence type="predicted"/>
<gene>
    <name evidence="4" type="ORF">JOF29_004403</name>
</gene>
<dbReference type="Proteomes" id="UP000755585">
    <property type="component" value="Unassembled WGS sequence"/>
</dbReference>
<organism evidence="4 5">
    <name type="scientific">Kribbella aluminosa</name>
    <dbReference type="NCBI Taxonomy" id="416017"/>
    <lineage>
        <taxon>Bacteria</taxon>
        <taxon>Bacillati</taxon>
        <taxon>Actinomycetota</taxon>
        <taxon>Actinomycetes</taxon>
        <taxon>Propionibacteriales</taxon>
        <taxon>Kribbellaceae</taxon>
        <taxon>Kribbella</taxon>
    </lineage>
</organism>
<dbReference type="InterPro" id="IPR025877">
    <property type="entry name" value="MobA-like_NTP_Trfase"/>
</dbReference>